<feature type="transmembrane region" description="Helical" evidence="7">
    <location>
        <begin position="72"/>
        <end position="91"/>
    </location>
</feature>
<feature type="transmembrane region" description="Helical" evidence="7">
    <location>
        <begin position="237"/>
        <end position="260"/>
    </location>
</feature>
<dbReference type="Gene3D" id="1.10.3720.10">
    <property type="entry name" value="MetI-like"/>
    <property type="match status" value="1"/>
</dbReference>
<keyword evidence="4 7" id="KW-0812">Transmembrane</keyword>
<dbReference type="KEGG" id="acij:JS278_00352"/>
<dbReference type="GO" id="GO:0055085">
    <property type="term" value="P:transmembrane transport"/>
    <property type="evidence" value="ECO:0007669"/>
    <property type="project" value="InterPro"/>
</dbReference>
<keyword evidence="6 7" id="KW-0472">Membrane</keyword>
<reference evidence="9 10" key="1">
    <citation type="submission" date="2017-12" db="EMBL/GenBank/DDBJ databases">
        <title>The whole genome sequence of the Acidipropionibacterium virtanenii sp. nov. type strain JS278.</title>
        <authorList>
            <person name="Laine P."/>
            <person name="Deptula P."/>
            <person name="Varmanen P."/>
            <person name="Auvinen P."/>
        </authorList>
    </citation>
    <scope>NUCLEOTIDE SEQUENCE [LARGE SCALE GENOMIC DNA]</scope>
    <source>
        <strain evidence="9 10">JS278</strain>
    </source>
</reference>
<feature type="transmembrane region" description="Helical" evidence="7">
    <location>
        <begin position="103"/>
        <end position="125"/>
    </location>
</feature>
<evidence type="ECO:0000259" key="8">
    <source>
        <dbReference type="PROSITE" id="PS50928"/>
    </source>
</evidence>
<dbReference type="RefSeq" id="WP_114043692.1">
    <property type="nucleotide sequence ID" value="NZ_CP025198.1"/>
</dbReference>
<dbReference type="Proteomes" id="UP000251995">
    <property type="component" value="Chromosome"/>
</dbReference>
<protein>
    <submittedName>
        <fullName evidence="9">L-arabinose transport system permease protein AraQ</fullName>
    </submittedName>
</protein>
<evidence type="ECO:0000256" key="3">
    <source>
        <dbReference type="ARBA" id="ARBA00022475"/>
    </source>
</evidence>
<comment type="subcellular location">
    <subcellularLocation>
        <location evidence="1 7">Cell membrane</location>
        <topology evidence="1 7">Multi-pass membrane protein</topology>
    </subcellularLocation>
</comment>
<gene>
    <name evidence="9" type="primary">araQ_5</name>
    <name evidence="9" type="ORF">JS278_00352</name>
</gene>
<dbReference type="AlphaFoldDB" id="A0A344UQK1"/>
<organism evidence="9 10">
    <name type="scientific">Acidipropionibacterium virtanenii</name>
    <dbReference type="NCBI Taxonomy" id="2057246"/>
    <lineage>
        <taxon>Bacteria</taxon>
        <taxon>Bacillati</taxon>
        <taxon>Actinomycetota</taxon>
        <taxon>Actinomycetes</taxon>
        <taxon>Propionibacteriales</taxon>
        <taxon>Propionibacteriaceae</taxon>
        <taxon>Acidipropionibacterium</taxon>
    </lineage>
</organism>
<dbReference type="GO" id="GO:0005886">
    <property type="term" value="C:plasma membrane"/>
    <property type="evidence" value="ECO:0007669"/>
    <property type="project" value="UniProtKB-SubCell"/>
</dbReference>
<evidence type="ECO:0000313" key="9">
    <source>
        <dbReference type="EMBL" id="AXE37549.1"/>
    </source>
</evidence>
<dbReference type="PROSITE" id="PS50928">
    <property type="entry name" value="ABC_TM1"/>
    <property type="match status" value="1"/>
</dbReference>
<keyword evidence="5 7" id="KW-1133">Transmembrane helix</keyword>
<evidence type="ECO:0000313" key="10">
    <source>
        <dbReference type="Proteomes" id="UP000251995"/>
    </source>
</evidence>
<dbReference type="InterPro" id="IPR035906">
    <property type="entry name" value="MetI-like_sf"/>
</dbReference>
<dbReference type="OrthoDB" id="61122at2"/>
<evidence type="ECO:0000256" key="1">
    <source>
        <dbReference type="ARBA" id="ARBA00004651"/>
    </source>
</evidence>
<dbReference type="PANTHER" id="PTHR43744:SF12">
    <property type="entry name" value="ABC TRANSPORTER PERMEASE PROTEIN MG189-RELATED"/>
    <property type="match status" value="1"/>
</dbReference>
<dbReference type="EMBL" id="CP025198">
    <property type="protein sequence ID" value="AXE37549.1"/>
    <property type="molecule type" value="Genomic_DNA"/>
</dbReference>
<keyword evidence="10" id="KW-1185">Reference proteome</keyword>
<keyword evidence="2 7" id="KW-0813">Transport</keyword>
<sequence>MNRGMRILRGALVVVLAVVWFVPTWLLIVNAFTPNAEYTGHAVWWPTRFGLLSNWQSAWEVANLGPAMLNSFVYAVVCGALAVLAAALAGYAATALPGRGKTLIFWLIYSGSLFPMQAFLRPLFSAYAGTGLYDSRLGLYLVYTATCVPFSFFIIRNHMVGMPHEISEAAQMDGASWWTVFARFYLPLSRSALLAAFVFQFVWVWNELLFGITLSFNENVRPVMAALAGLQSNYGTVGPPVVLAGALLVSLPAVIVFLVFQRAFVSGLKTNI</sequence>
<accession>A0A344UQK1</accession>
<dbReference type="CDD" id="cd06261">
    <property type="entry name" value="TM_PBP2"/>
    <property type="match status" value="1"/>
</dbReference>
<feature type="transmembrane region" description="Helical" evidence="7">
    <location>
        <begin position="137"/>
        <end position="155"/>
    </location>
</feature>
<dbReference type="Pfam" id="PF00528">
    <property type="entry name" value="BPD_transp_1"/>
    <property type="match status" value="1"/>
</dbReference>
<name>A0A344UQK1_9ACTN</name>
<feature type="transmembrane region" description="Helical" evidence="7">
    <location>
        <begin position="7"/>
        <end position="28"/>
    </location>
</feature>
<proteinExistence type="inferred from homology"/>
<evidence type="ECO:0000256" key="4">
    <source>
        <dbReference type="ARBA" id="ARBA00022692"/>
    </source>
</evidence>
<feature type="transmembrane region" description="Helical" evidence="7">
    <location>
        <begin position="192"/>
        <end position="217"/>
    </location>
</feature>
<dbReference type="SUPFAM" id="SSF161098">
    <property type="entry name" value="MetI-like"/>
    <property type="match status" value="1"/>
</dbReference>
<feature type="domain" description="ABC transmembrane type-1" evidence="8">
    <location>
        <begin position="68"/>
        <end position="260"/>
    </location>
</feature>
<evidence type="ECO:0000256" key="6">
    <source>
        <dbReference type="ARBA" id="ARBA00023136"/>
    </source>
</evidence>
<evidence type="ECO:0000256" key="2">
    <source>
        <dbReference type="ARBA" id="ARBA00022448"/>
    </source>
</evidence>
<evidence type="ECO:0000256" key="7">
    <source>
        <dbReference type="RuleBase" id="RU363032"/>
    </source>
</evidence>
<dbReference type="PANTHER" id="PTHR43744">
    <property type="entry name" value="ABC TRANSPORTER PERMEASE PROTEIN MG189-RELATED-RELATED"/>
    <property type="match status" value="1"/>
</dbReference>
<keyword evidence="3" id="KW-1003">Cell membrane</keyword>
<comment type="similarity">
    <text evidence="7">Belongs to the binding-protein-dependent transport system permease family.</text>
</comment>
<dbReference type="InterPro" id="IPR000515">
    <property type="entry name" value="MetI-like"/>
</dbReference>
<evidence type="ECO:0000256" key="5">
    <source>
        <dbReference type="ARBA" id="ARBA00022989"/>
    </source>
</evidence>